<evidence type="ECO:0000313" key="4">
    <source>
        <dbReference type="Proteomes" id="UP000266723"/>
    </source>
</evidence>
<dbReference type="OrthoDB" id="10452917at2759"/>
<name>A0A8S9IZZ4_BRACR</name>
<organism evidence="2">
    <name type="scientific">Brassica cretica</name>
    <name type="common">Mustard</name>
    <dbReference type="NCBI Taxonomy" id="69181"/>
    <lineage>
        <taxon>Eukaryota</taxon>
        <taxon>Viridiplantae</taxon>
        <taxon>Streptophyta</taxon>
        <taxon>Embryophyta</taxon>
        <taxon>Tracheophyta</taxon>
        <taxon>Spermatophyta</taxon>
        <taxon>Magnoliopsida</taxon>
        <taxon>eudicotyledons</taxon>
        <taxon>Gunneridae</taxon>
        <taxon>Pentapetalae</taxon>
        <taxon>rosids</taxon>
        <taxon>malvids</taxon>
        <taxon>Brassicales</taxon>
        <taxon>Brassicaceae</taxon>
        <taxon>Brassiceae</taxon>
        <taxon>Brassica</taxon>
    </lineage>
</organism>
<evidence type="ECO:0000313" key="3">
    <source>
        <dbReference type="EMBL" id="KAF3569386.1"/>
    </source>
</evidence>
<evidence type="ECO:0000256" key="1">
    <source>
        <dbReference type="SAM" id="MobiDB-lite"/>
    </source>
</evidence>
<reference evidence="2" key="1">
    <citation type="submission" date="2019-12" db="EMBL/GenBank/DDBJ databases">
        <title>Genome sequencing and annotation of Brassica cretica.</title>
        <authorList>
            <person name="Studholme D.J."/>
            <person name="Sarris P.F."/>
        </authorList>
    </citation>
    <scope>NUCLEOTIDE SEQUENCE</scope>
    <source>
        <strain evidence="2">PFS-102/07</strain>
        <tissue evidence="2">Leaf</tissue>
    </source>
</reference>
<feature type="compositionally biased region" description="Low complexity" evidence="1">
    <location>
        <begin position="18"/>
        <end position="31"/>
    </location>
</feature>
<dbReference type="AlphaFoldDB" id="A0A8S9IZZ4"/>
<comment type="caution">
    <text evidence="2">The sequence shown here is derived from an EMBL/GenBank/DDBJ whole genome shotgun (WGS) entry which is preliminary data.</text>
</comment>
<feature type="region of interest" description="Disordered" evidence="1">
    <location>
        <begin position="1"/>
        <end position="33"/>
    </location>
</feature>
<evidence type="ECO:0000313" key="2">
    <source>
        <dbReference type="EMBL" id="KAF2575329.1"/>
    </source>
</evidence>
<dbReference type="EMBL" id="QGKV02000759">
    <property type="protein sequence ID" value="KAF3569386.1"/>
    <property type="molecule type" value="Genomic_DNA"/>
</dbReference>
<proteinExistence type="predicted"/>
<accession>A0A8S9IZZ4</accession>
<sequence length="176" mass="20448">MRETNQFTVMDPFDELDSSSNESSGFDSPESPRQSLISKFMCKKADEMNTETLYQCIHLFYSKIIFCCRRNQQRLSIKIEEDGRSTSSTLIIKKPGFYGSINPRNLITLRYIWLWETEAVVNGWVRMEVVMEENEVRVIMVVVMAQVRVDVVNHFLGNLFVAKSRATNSYLVQKIL</sequence>
<reference evidence="3" key="2">
    <citation type="submission" date="2019-12" db="EMBL/GenBank/DDBJ databases">
        <authorList>
            <person name="Studholme D.J."/>
            <person name="Sarris P."/>
        </authorList>
    </citation>
    <scope>NUCLEOTIDE SEQUENCE</scope>
    <source>
        <strain evidence="3">PFS-1207/04</strain>
        <tissue evidence="3">Leaf</tissue>
    </source>
</reference>
<dbReference type="EMBL" id="QGKY02001015">
    <property type="protein sequence ID" value="KAF2575329.1"/>
    <property type="molecule type" value="Genomic_DNA"/>
</dbReference>
<reference evidence="3 4" key="3">
    <citation type="journal article" date="2020" name="BMC Genomics">
        <title>Intraspecific diversification of the crop wild relative Brassica cretica Lam. using demographic model selection.</title>
        <authorList>
            <person name="Kioukis A."/>
            <person name="Michalopoulou V.A."/>
            <person name="Briers L."/>
            <person name="Pirintsos S."/>
            <person name="Studholme D.J."/>
            <person name="Pavlidis P."/>
            <person name="Sarris P.F."/>
        </authorList>
    </citation>
    <scope>NUCLEOTIDE SEQUENCE [LARGE SCALE GENOMIC DNA]</scope>
    <source>
        <strain evidence="4">cv. PFS-1207/04</strain>
        <strain evidence="3">PFS-1207/04</strain>
    </source>
</reference>
<protein>
    <submittedName>
        <fullName evidence="2">Uncharacterized protein</fullName>
    </submittedName>
</protein>
<keyword evidence="4" id="KW-1185">Reference proteome</keyword>
<gene>
    <name evidence="3" type="ORF">DY000_02012386</name>
    <name evidence="2" type="ORF">F2Q70_00001389</name>
</gene>
<dbReference type="Proteomes" id="UP000266723">
    <property type="component" value="Unassembled WGS sequence"/>
</dbReference>